<protein>
    <recommendedName>
        <fullName evidence="4">Transmembrane protein</fullName>
    </recommendedName>
</protein>
<dbReference type="Proteomes" id="UP000054721">
    <property type="component" value="Unassembled WGS sequence"/>
</dbReference>
<keyword evidence="1" id="KW-0472">Membrane</keyword>
<evidence type="ECO:0000313" key="2">
    <source>
        <dbReference type="EMBL" id="KRZ48920.1"/>
    </source>
</evidence>
<dbReference type="OrthoDB" id="10434978at2759"/>
<keyword evidence="1" id="KW-0812">Transmembrane</keyword>
<reference evidence="2 3" key="1">
    <citation type="submission" date="2015-05" db="EMBL/GenBank/DDBJ databases">
        <title>Evolution of Trichinella species and genotypes.</title>
        <authorList>
            <person name="Korhonen P.K."/>
            <person name="Edoardo P."/>
            <person name="Giuseppe L.R."/>
            <person name="Gasser R.B."/>
        </authorList>
    </citation>
    <scope>NUCLEOTIDE SEQUENCE [LARGE SCALE GENOMIC DNA]</scope>
    <source>
        <strain evidence="2">ISS10</strain>
    </source>
</reference>
<organism evidence="2 3">
    <name type="scientific">Trichinella nativa</name>
    <dbReference type="NCBI Taxonomy" id="6335"/>
    <lineage>
        <taxon>Eukaryota</taxon>
        <taxon>Metazoa</taxon>
        <taxon>Ecdysozoa</taxon>
        <taxon>Nematoda</taxon>
        <taxon>Enoplea</taxon>
        <taxon>Dorylaimia</taxon>
        <taxon>Trichinellida</taxon>
        <taxon>Trichinellidae</taxon>
        <taxon>Trichinella</taxon>
    </lineage>
</organism>
<accession>A0A0V1KNL9</accession>
<name>A0A0V1KNL9_9BILA</name>
<gene>
    <name evidence="2" type="ORF">T02_828</name>
</gene>
<feature type="transmembrane region" description="Helical" evidence="1">
    <location>
        <begin position="35"/>
        <end position="56"/>
    </location>
</feature>
<sequence length="139" mass="15681">MDILCCDQRILETCMLVTGCVNVSGGFVPCAVTRASFPVSLGKVVIATFGILIYVVRRSERRHSVMVSDYYSMKSTVERGSNVLCITVEQPSSANFAMKLMKILMLKCLLFKRYRSFKSPLAVITNTQSRWLLFHSCCY</sequence>
<comment type="caution">
    <text evidence="2">The sequence shown here is derived from an EMBL/GenBank/DDBJ whole genome shotgun (WGS) entry which is preliminary data.</text>
</comment>
<feature type="non-terminal residue" evidence="2">
    <location>
        <position position="1"/>
    </location>
</feature>
<proteinExistence type="predicted"/>
<evidence type="ECO:0008006" key="4">
    <source>
        <dbReference type="Google" id="ProtNLM"/>
    </source>
</evidence>
<evidence type="ECO:0000256" key="1">
    <source>
        <dbReference type="SAM" id="Phobius"/>
    </source>
</evidence>
<dbReference type="AlphaFoldDB" id="A0A0V1KNL9"/>
<keyword evidence="3" id="KW-1185">Reference proteome</keyword>
<evidence type="ECO:0000313" key="3">
    <source>
        <dbReference type="Proteomes" id="UP000054721"/>
    </source>
</evidence>
<keyword evidence="1" id="KW-1133">Transmembrane helix</keyword>
<dbReference type="EMBL" id="JYDW01000350">
    <property type="protein sequence ID" value="KRZ48920.1"/>
    <property type="molecule type" value="Genomic_DNA"/>
</dbReference>